<reference evidence="1" key="1">
    <citation type="submission" date="2024-12" db="EMBL/GenBank/DDBJ databases">
        <authorList>
            <person name="Wu N."/>
        </authorList>
    </citation>
    <scope>NUCLEOTIDE SEQUENCE</scope>
    <source>
        <strain evidence="1">P15</strain>
    </source>
</reference>
<evidence type="ECO:0000313" key="1">
    <source>
        <dbReference type="EMBL" id="MFM9329132.1"/>
    </source>
</evidence>
<accession>A0ACC7P1F1</accession>
<gene>
    <name evidence="1" type="ORF">ACI1P1_12625</name>
</gene>
<proteinExistence type="predicted"/>
<protein>
    <submittedName>
        <fullName evidence="1">RNA polymerase sigma factor</fullName>
    </submittedName>
</protein>
<comment type="caution">
    <text evidence="1">The sequence shown here is derived from an EMBL/GenBank/DDBJ whole genome shotgun (WGS) entry which is preliminary data.</text>
</comment>
<evidence type="ECO:0000313" key="2">
    <source>
        <dbReference type="Proteomes" id="UP001631969"/>
    </source>
</evidence>
<dbReference type="Proteomes" id="UP001631969">
    <property type="component" value="Unassembled WGS sequence"/>
</dbReference>
<name>A0ACC7P1F1_9BACL</name>
<keyword evidence="2" id="KW-1185">Reference proteome</keyword>
<dbReference type="EMBL" id="JBJURJ010000007">
    <property type="protein sequence ID" value="MFM9329132.1"/>
    <property type="molecule type" value="Genomic_DNA"/>
</dbReference>
<sequence length="175" mass="20291">MDQSMLEELMRDYGHDVWNFSFFLTKNHVLADDITQDTFIQAYRHVAGYRGEASVKTWLLRITRNISYNYMKSAFIRKVFLFGLASSNETSRSAEDAFLEKEAANEVWRQVFALPTKLRETLVLHAKYQLSIQEISNVLQIPEGTVKSRLFTARKMITKSLEGVDRSEVNETKLV</sequence>
<organism evidence="1 2">
    <name type="scientific">Paenibacillus mesotrionivorans</name>
    <dbReference type="NCBI Taxonomy" id="3160968"/>
    <lineage>
        <taxon>Bacteria</taxon>
        <taxon>Bacillati</taxon>
        <taxon>Bacillota</taxon>
        <taxon>Bacilli</taxon>
        <taxon>Bacillales</taxon>
        <taxon>Paenibacillaceae</taxon>
        <taxon>Paenibacillus</taxon>
    </lineage>
</organism>